<sequence>MSEKEKLLVPAPGVCVPWEVKMEEFGTFPGNEEIAKKEWEKLDDFAYNYIWFWAQR</sequence>
<protein>
    <submittedName>
        <fullName evidence="1">Uncharacterized protein</fullName>
    </submittedName>
</protein>
<accession>A0A2U3LQD2</accession>
<name>A0A2U3LQD2_9FIRM</name>
<gene>
    <name evidence="1" type="ORF">SBF1_730006</name>
</gene>
<proteinExistence type="predicted"/>
<organism evidence="1 2">
    <name type="scientific">Candidatus Desulfosporosinus infrequens</name>
    <dbReference type="NCBI Taxonomy" id="2043169"/>
    <lineage>
        <taxon>Bacteria</taxon>
        <taxon>Bacillati</taxon>
        <taxon>Bacillota</taxon>
        <taxon>Clostridia</taxon>
        <taxon>Eubacteriales</taxon>
        <taxon>Desulfitobacteriaceae</taxon>
        <taxon>Desulfosporosinus</taxon>
    </lineage>
</organism>
<evidence type="ECO:0000313" key="2">
    <source>
        <dbReference type="Proteomes" id="UP000238916"/>
    </source>
</evidence>
<evidence type="ECO:0000313" key="1">
    <source>
        <dbReference type="EMBL" id="SPF54046.1"/>
    </source>
</evidence>
<dbReference type="EMBL" id="OMOF01000701">
    <property type="protein sequence ID" value="SPF54046.1"/>
    <property type="molecule type" value="Genomic_DNA"/>
</dbReference>
<dbReference type="AlphaFoldDB" id="A0A2U3LQD2"/>
<dbReference type="Proteomes" id="UP000238916">
    <property type="component" value="Unassembled WGS sequence"/>
</dbReference>
<reference evidence="2" key="1">
    <citation type="submission" date="2018-02" db="EMBL/GenBank/DDBJ databases">
        <authorList>
            <person name="Hausmann B."/>
        </authorList>
    </citation>
    <scope>NUCLEOTIDE SEQUENCE [LARGE SCALE GENOMIC DNA]</scope>
    <source>
        <strain evidence="2">Peat soil MAG SbF1</strain>
    </source>
</reference>